<reference evidence="2 3" key="1">
    <citation type="submission" date="2021-12" db="EMBL/GenBank/DDBJ databases">
        <title>Siccirubricoccus leaddurans sp. nov., a high concentration Zn2+ tolerance bacterium.</title>
        <authorList>
            <person name="Cao Y."/>
        </authorList>
    </citation>
    <scope>NUCLEOTIDE SEQUENCE [LARGE SCALE GENOMIC DNA]</scope>
    <source>
        <strain evidence="2 3">KC 17139</strain>
    </source>
</reference>
<evidence type="ECO:0000259" key="1">
    <source>
        <dbReference type="Pfam" id="PF13340"/>
    </source>
</evidence>
<sequence>MPLPAFLPAELPKAFLLRRLALDPILCLTPPRPWAPLTEAEWALLAPYLEVHGCALGQRGRPMEGTPRARLDAIFRYATLKHQGGRAPWRLLPPEFGKPDTVSRSYRRWAQAGLWAALLVALARQPGRFA</sequence>
<dbReference type="RefSeq" id="WP_252954728.1">
    <property type="nucleotide sequence ID" value="NZ_JAFIRR010000117.1"/>
</dbReference>
<gene>
    <name evidence="2" type="ORF">JYK14_18290</name>
</gene>
<dbReference type="Pfam" id="PF13340">
    <property type="entry name" value="DUF4096"/>
    <property type="match status" value="1"/>
</dbReference>
<feature type="domain" description="Insertion element IS402-like" evidence="1">
    <location>
        <begin position="37"/>
        <end position="118"/>
    </location>
</feature>
<comment type="caution">
    <text evidence="2">The sequence shown here is derived from an EMBL/GenBank/DDBJ whole genome shotgun (WGS) entry which is preliminary data.</text>
</comment>
<dbReference type="Proteomes" id="UP001523392">
    <property type="component" value="Unassembled WGS sequence"/>
</dbReference>
<proteinExistence type="predicted"/>
<name>A0ABT1D932_9PROT</name>
<keyword evidence="3" id="KW-1185">Reference proteome</keyword>
<organism evidence="2 3">
    <name type="scientific">Siccirubricoccus soli</name>
    <dbReference type="NCBI Taxonomy" id="2899147"/>
    <lineage>
        <taxon>Bacteria</taxon>
        <taxon>Pseudomonadati</taxon>
        <taxon>Pseudomonadota</taxon>
        <taxon>Alphaproteobacteria</taxon>
        <taxon>Acetobacterales</taxon>
        <taxon>Roseomonadaceae</taxon>
        <taxon>Siccirubricoccus</taxon>
    </lineage>
</organism>
<evidence type="ECO:0000313" key="3">
    <source>
        <dbReference type="Proteomes" id="UP001523392"/>
    </source>
</evidence>
<feature type="non-terminal residue" evidence="2">
    <location>
        <position position="130"/>
    </location>
</feature>
<dbReference type="InterPro" id="IPR025161">
    <property type="entry name" value="IS402-like_dom"/>
</dbReference>
<protein>
    <submittedName>
        <fullName evidence="2">Transposase</fullName>
    </submittedName>
</protein>
<dbReference type="EMBL" id="JAFIRR010000117">
    <property type="protein sequence ID" value="MCO6418097.1"/>
    <property type="molecule type" value="Genomic_DNA"/>
</dbReference>
<evidence type="ECO:0000313" key="2">
    <source>
        <dbReference type="EMBL" id="MCO6418097.1"/>
    </source>
</evidence>
<accession>A0ABT1D932</accession>